<accession>A0A193BV43</accession>
<dbReference type="Proteomes" id="UP000093695">
    <property type="component" value="Chromosome"/>
</dbReference>
<evidence type="ECO:0000313" key="2">
    <source>
        <dbReference type="Proteomes" id="UP000093695"/>
    </source>
</evidence>
<dbReference type="AlphaFoldDB" id="A0A193BV43"/>
<dbReference type="STRING" id="31958.SD37_10565"/>
<protein>
    <submittedName>
        <fullName evidence="1">Uncharacterized protein</fullName>
    </submittedName>
</protein>
<dbReference type="KEGG" id="aori:SD37_10565"/>
<sequence>MEFDFYVTELGSLLGGWTVNVVGAELSKHNRVLCAEVSRSSYSTSDRLVRAGREDRDRWCSATRRLLAEIHALQEREEAVSLHRRAPFRGGLWWRIKYARRNWLLRKGYDAASARLRSDFAAALADHQQSMDDLPAYLEEYAMREKERKRREDEQARKKRADAIADVSGPVWAYEIRKHPGGRRSFWIYLRSLDAGGGSKHTVQEVHAALTAERAEHRYTGVYWARETARALKEKYETVAWGWARLTGEVIIPLPHDPSDPPMWSKYHGGPSSNYGSGSF</sequence>
<reference evidence="1 2" key="1">
    <citation type="journal article" date="2015" name="Genome Announc.">
        <title>Draft Genome Sequence of Norvancomycin-Producing Strain Amycolatopsis orientalis CPCC200066.</title>
        <authorList>
            <person name="Lei X."/>
            <person name="Yuan F."/>
            <person name="Shi Y."/>
            <person name="Li X."/>
            <person name="Wang L."/>
            <person name="Hong B."/>
        </authorList>
    </citation>
    <scope>NUCLEOTIDE SEQUENCE [LARGE SCALE GENOMIC DNA]</scope>
    <source>
        <strain evidence="1 2">B-37</strain>
    </source>
</reference>
<name>A0A193BV43_AMYOR</name>
<gene>
    <name evidence="1" type="ORF">SD37_10565</name>
</gene>
<dbReference type="EMBL" id="CP016174">
    <property type="protein sequence ID" value="ANN16039.1"/>
    <property type="molecule type" value="Genomic_DNA"/>
</dbReference>
<dbReference type="RefSeq" id="WP_044851043.1">
    <property type="nucleotide sequence ID" value="NZ_CP016174.1"/>
</dbReference>
<organism evidence="1 2">
    <name type="scientific">Amycolatopsis orientalis</name>
    <name type="common">Nocardia orientalis</name>
    <dbReference type="NCBI Taxonomy" id="31958"/>
    <lineage>
        <taxon>Bacteria</taxon>
        <taxon>Bacillati</taxon>
        <taxon>Actinomycetota</taxon>
        <taxon>Actinomycetes</taxon>
        <taxon>Pseudonocardiales</taxon>
        <taxon>Pseudonocardiaceae</taxon>
        <taxon>Amycolatopsis</taxon>
    </lineage>
</organism>
<keyword evidence="2" id="KW-1185">Reference proteome</keyword>
<proteinExistence type="predicted"/>
<evidence type="ECO:0000313" key="1">
    <source>
        <dbReference type="EMBL" id="ANN16039.1"/>
    </source>
</evidence>